<dbReference type="InterPro" id="IPR020846">
    <property type="entry name" value="MFS_dom"/>
</dbReference>
<feature type="transmembrane region" description="Helical" evidence="6">
    <location>
        <begin position="258"/>
        <end position="278"/>
    </location>
</feature>
<keyword evidence="3 6" id="KW-0812">Transmembrane</keyword>
<feature type="transmembrane region" description="Helical" evidence="6">
    <location>
        <begin position="416"/>
        <end position="434"/>
    </location>
</feature>
<feature type="transmembrane region" description="Helical" evidence="6">
    <location>
        <begin position="349"/>
        <end position="372"/>
    </location>
</feature>
<dbReference type="PANTHER" id="PTHR23508">
    <property type="entry name" value="CARBOXYLIC ACID TRANSPORTER PROTEIN HOMOLOG"/>
    <property type="match status" value="1"/>
</dbReference>
<dbReference type="InterPro" id="IPR011701">
    <property type="entry name" value="MFS"/>
</dbReference>
<evidence type="ECO:0000256" key="3">
    <source>
        <dbReference type="ARBA" id="ARBA00022692"/>
    </source>
</evidence>
<evidence type="ECO:0000259" key="7">
    <source>
        <dbReference type="PROSITE" id="PS50850"/>
    </source>
</evidence>
<dbReference type="EMBL" id="JBHRZT010000068">
    <property type="protein sequence ID" value="MFC3885124.1"/>
    <property type="molecule type" value="Genomic_DNA"/>
</dbReference>
<feature type="transmembrane region" description="Helical" evidence="6">
    <location>
        <begin position="150"/>
        <end position="175"/>
    </location>
</feature>
<name>A0ABV8B6X0_9BACI</name>
<gene>
    <name evidence="8" type="ORF">ACFOU2_17280</name>
</gene>
<dbReference type="Gene3D" id="1.20.1250.20">
    <property type="entry name" value="MFS general substrate transporter like domains"/>
    <property type="match status" value="1"/>
</dbReference>
<evidence type="ECO:0000256" key="2">
    <source>
        <dbReference type="ARBA" id="ARBA00022448"/>
    </source>
</evidence>
<evidence type="ECO:0000256" key="6">
    <source>
        <dbReference type="SAM" id="Phobius"/>
    </source>
</evidence>
<keyword evidence="9" id="KW-1185">Reference proteome</keyword>
<feature type="transmembrane region" description="Helical" evidence="6">
    <location>
        <begin position="298"/>
        <end position="318"/>
    </location>
</feature>
<proteinExistence type="predicted"/>
<comment type="subcellular location">
    <subcellularLocation>
        <location evidence="1">Cell membrane</location>
        <topology evidence="1">Multi-pass membrane protein</topology>
    </subcellularLocation>
</comment>
<dbReference type="InterPro" id="IPR036259">
    <property type="entry name" value="MFS_trans_sf"/>
</dbReference>
<organism evidence="8 9">
    <name type="scientific">Bacillus songklensis</name>
    <dbReference type="NCBI Taxonomy" id="1069116"/>
    <lineage>
        <taxon>Bacteria</taxon>
        <taxon>Bacillati</taxon>
        <taxon>Bacillota</taxon>
        <taxon>Bacilli</taxon>
        <taxon>Bacillales</taxon>
        <taxon>Bacillaceae</taxon>
        <taxon>Bacillus</taxon>
    </lineage>
</organism>
<feature type="transmembrane region" description="Helical" evidence="6">
    <location>
        <begin position="181"/>
        <end position="197"/>
    </location>
</feature>
<feature type="transmembrane region" description="Helical" evidence="6">
    <location>
        <begin position="93"/>
        <end position="111"/>
    </location>
</feature>
<keyword evidence="4 6" id="KW-1133">Transmembrane helix</keyword>
<dbReference type="Pfam" id="PF07690">
    <property type="entry name" value="MFS_1"/>
    <property type="match status" value="1"/>
</dbReference>
<evidence type="ECO:0000256" key="4">
    <source>
        <dbReference type="ARBA" id="ARBA00022989"/>
    </source>
</evidence>
<dbReference type="Proteomes" id="UP001595752">
    <property type="component" value="Unassembled WGS sequence"/>
</dbReference>
<protein>
    <submittedName>
        <fullName evidence="8">MFS transporter</fullName>
    </submittedName>
</protein>
<accession>A0ABV8B6X0</accession>
<dbReference type="SUPFAM" id="SSF103473">
    <property type="entry name" value="MFS general substrate transporter"/>
    <property type="match status" value="1"/>
</dbReference>
<dbReference type="CDD" id="cd17365">
    <property type="entry name" value="MFS_PcaK_like"/>
    <property type="match status" value="1"/>
</dbReference>
<sequence>MGGIILRTINASEVVAASKFNRFHLMVYLWCFFAIAFDGYDIAMYGVGLPWMMEDWNLSAVQAGAIGSYSLVGMMVGALVLAPLADKIGRKKVLAVCMFLFSVFTLLAGFAPNATFFTVMRFIAALGMGGLMPNVISLMTEYSPKKNRAIIVATMYCGYSVGGILASLIGMYIIPLFGWRVLYWIGVIPLLTLPFFIKQFPESLSFYIVRNQAKKLADILNQINPFGNYKETDDYQFASAKESAKGSPIKKLFENKRAASTFAFWLSVFSCFLMVYGLNTWLPKIMQQAGFGLTSSLSFNLVLCVGQVGGALIGGYFADKIGHKKVLASLYILGALCFVALGLTSNPFVLYILIALGGACTVGAQNIANPYISEYYPKEIRATGVGYAIGMGRIGSIMAPTLIGLFLATSFDPQKVFITFAVPSIVAATAILFIQEKFGSFDKVSVQDEPKGQLEKPVNI</sequence>
<feature type="transmembrane region" description="Helical" evidence="6">
    <location>
        <begin position="27"/>
        <end position="48"/>
    </location>
</feature>
<dbReference type="PANTHER" id="PTHR23508:SF10">
    <property type="entry name" value="CARBOXYLIC ACID TRANSPORTER PROTEIN HOMOLOG"/>
    <property type="match status" value="1"/>
</dbReference>
<evidence type="ECO:0000313" key="8">
    <source>
        <dbReference type="EMBL" id="MFC3885124.1"/>
    </source>
</evidence>
<comment type="caution">
    <text evidence="8">The sequence shown here is derived from an EMBL/GenBank/DDBJ whole genome shotgun (WGS) entry which is preliminary data.</text>
</comment>
<dbReference type="PROSITE" id="PS50850">
    <property type="entry name" value="MFS"/>
    <property type="match status" value="1"/>
</dbReference>
<keyword evidence="5 6" id="KW-0472">Membrane</keyword>
<evidence type="ECO:0000256" key="1">
    <source>
        <dbReference type="ARBA" id="ARBA00004651"/>
    </source>
</evidence>
<evidence type="ECO:0000256" key="5">
    <source>
        <dbReference type="ARBA" id="ARBA00023136"/>
    </source>
</evidence>
<evidence type="ECO:0000313" key="9">
    <source>
        <dbReference type="Proteomes" id="UP001595752"/>
    </source>
</evidence>
<feature type="transmembrane region" description="Helical" evidence="6">
    <location>
        <begin position="117"/>
        <end position="138"/>
    </location>
</feature>
<feature type="transmembrane region" description="Helical" evidence="6">
    <location>
        <begin position="325"/>
        <end position="343"/>
    </location>
</feature>
<keyword evidence="2" id="KW-0813">Transport</keyword>
<feature type="domain" description="Major facilitator superfamily (MFS) profile" evidence="7">
    <location>
        <begin position="27"/>
        <end position="439"/>
    </location>
</feature>
<feature type="transmembrane region" description="Helical" evidence="6">
    <location>
        <begin position="384"/>
        <end position="410"/>
    </location>
</feature>
<reference evidence="9" key="1">
    <citation type="journal article" date="2019" name="Int. J. Syst. Evol. Microbiol.">
        <title>The Global Catalogue of Microorganisms (GCM) 10K type strain sequencing project: providing services to taxonomists for standard genome sequencing and annotation.</title>
        <authorList>
            <consortium name="The Broad Institute Genomics Platform"/>
            <consortium name="The Broad Institute Genome Sequencing Center for Infectious Disease"/>
            <person name="Wu L."/>
            <person name="Ma J."/>
        </authorList>
    </citation>
    <scope>NUCLEOTIDE SEQUENCE [LARGE SCALE GENOMIC DNA]</scope>
    <source>
        <strain evidence="9">CCUG 61889</strain>
    </source>
</reference>
<dbReference type="RefSeq" id="WP_377917228.1">
    <property type="nucleotide sequence ID" value="NZ_JBHRZT010000068.1"/>
</dbReference>
<feature type="transmembrane region" description="Helical" evidence="6">
    <location>
        <begin position="60"/>
        <end position="81"/>
    </location>
</feature>